<proteinExistence type="inferred from homology"/>
<name>A0A0L7R2G1_9HYME</name>
<keyword evidence="8 10" id="KW-0675">Receptor</keyword>
<reference evidence="14 15" key="1">
    <citation type="submission" date="2015-07" db="EMBL/GenBank/DDBJ databases">
        <title>The genome of Habropoda laboriosa.</title>
        <authorList>
            <person name="Pan H."/>
            <person name="Kapheim K."/>
        </authorList>
    </citation>
    <scope>NUCLEOTIDE SEQUENCE [LARGE SCALE GENOMIC DNA]</scope>
    <source>
        <strain evidence="14">0110345459</strain>
    </source>
</reference>
<protein>
    <submittedName>
        <fullName evidence="14">Octopamine receptor beta-1R</fullName>
    </submittedName>
</protein>
<evidence type="ECO:0000256" key="1">
    <source>
        <dbReference type="ARBA" id="ARBA00004651"/>
    </source>
</evidence>
<evidence type="ECO:0000259" key="13">
    <source>
        <dbReference type="PROSITE" id="PS50262"/>
    </source>
</evidence>
<dbReference type="PROSITE" id="PS50262">
    <property type="entry name" value="G_PROTEIN_RECEP_F1_2"/>
    <property type="match status" value="1"/>
</dbReference>
<evidence type="ECO:0000256" key="5">
    <source>
        <dbReference type="ARBA" id="ARBA00022989"/>
    </source>
</evidence>
<keyword evidence="6 10" id="KW-0297">G-protein coupled receptor</keyword>
<feature type="transmembrane region" description="Helical" evidence="12">
    <location>
        <begin position="36"/>
        <end position="55"/>
    </location>
</feature>
<feature type="transmembrane region" description="Helical" evidence="12">
    <location>
        <begin position="163"/>
        <end position="187"/>
    </location>
</feature>
<dbReference type="AlphaFoldDB" id="A0A0L7R2G1"/>
<accession>A0A0L7R2G1</accession>
<feature type="transmembrane region" description="Helical" evidence="12">
    <location>
        <begin position="531"/>
        <end position="552"/>
    </location>
</feature>
<gene>
    <name evidence="14" type="ORF">WH47_04655</name>
</gene>
<feature type="region of interest" description="Disordered" evidence="11">
    <location>
        <begin position="500"/>
        <end position="523"/>
    </location>
</feature>
<evidence type="ECO:0000256" key="10">
    <source>
        <dbReference type="RuleBase" id="RU000688"/>
    </source>
</evidence>
<dbReference type="OrthoDB" id="5957871at2759"/>
<evidence type="ECO:0000256" key="6">
    <source>
        <dbReference type="ARBA" id="ARBA00023040"/>
    </source>
</evidence>
<feature type="transmembrane region" description="Helical" evidence="12">
    <location>
        <begin position="75"/>
        <end position="95"/>
    </location>
</feature>
<dbReference type="Proteomes" id="UP000053825">
    <property type="component" value="Unassembled WGS sequence"/>
</dbReference>
<dbReference type="GO" id="GO:0043410">
    <property type="term" value="P:positive regulation of MAPK cascade"/>
    <property type="evidence" value="ECO:0007669"/>
    <property type="project" value="TreeGrafter"/>
</dbReference>
<keyword evidence="15" id="KW-1185">Reference proteome</keyword>
<evidence type="ECO:0000256" key="9">
    <source>
        <dbReference type="ARBA" id="ARBA00023224"/>
    </source>
</evidence>
<feature type="transmembrane region" description="Helical" evidence="12">
    <location>
        <begin position="6"/>
        <end position="24"/>
    </location>
</feature>
<dbReference type="InterPro" id="IPR000276">
    <property type="entry name" value="GPCR_Rhodpsn"/>
</dbReference>
<dbReference type="PROSITE" id="PS00237">
    <property type="entry name" value="G_PROTEIN_RECEP_F1_1"/>
    <property type="match status" value="1"/>
</dbReference>
<evidence type="ECO:0000256" key="3">
    <source>
        <dbReference type="ARBA" id="ARBA00022475"/>
    </source>
</evidence>
<dbReference type="GO" id="GO:0004989">
    <property type="term" value="F:octopamine receptor activity"/>
    <property type="evidence" value="ECO:0007669"/>
    <property type="project" value="TreeGrafter"/>
</dbReference>
<evidence type="ECO:0000256" key="7">
    <source>
        <dbReference type="ARBA" id="ARBA00023136"/>
    </source>
</evidence>
<evidence type="ECO:0000256" key="12">
    <source>
        <dbReference type="SAM" id="Phobius"/>
    </source>
</evidence>
<dbReference type="STRING" id="597456.A0A0L7R2G1"/>
<organism evidence="14 15">
    <name type="scientific">Habropoda laboriosa</name>
    <dbReference type="NCBI Taxonomy" id="597456"/>
    <lineage>
        <taxon>Eukaryota</taxon>
        <taxon>Metazoa</taxon>
        <taxon>Ecdysozoa</taxon>
        <taxon>Arthropoda</taxon>
        <taxon>Hexapoda</taxon>
        <taxon>Insecta</taxon>
        <taxon>Pterygota</taxon>
        <taxon>Neoptera</taxon>
        <taxon>Endopterygota</taxon>
        <taxon>Hymenoptera</taxon>
        <taxon>Apocrita</taxon>
        <taxon>Aculeata</taxon>
        <taxon>Apoidea</taxon>
        <taxon>Anthophila</taxon>
        <taxon>Apidae</taxon>
        <taxon>Habropoda</taxon>
    </lineage>
</organism>
<dbReference type="PRINTS" id="PR00237">
    <property type="entry name" value="GPCRRHODOPSN"/>
</dbReference>
<evidence type="ECO:0000256" key="2">
    <source>
        <dbReference type="ARBA" id="ARBA00010663"/>
    </source>
</evidence>
<feature type="transmembrane region" description="Helical" evidence="12">
    <location>
        <begin position="564"/>
        <end position="587"/>
    </location>
</feature>
<evidence type="ECO:0000256" key="8">
    <source>
        <dbReference type="ARBA" id="ARBA00023170"/>
    </source>
</evidence>
<evidence type="ECO:0000256" key="4">
    <source>
        <dbReference type="ARBA" id="ARBA00022692"/>
    </source>
</evidence>
<dbReference type="Pfam" id="PF00001">
    <property type="entry name" value="7tm_1"/>
    <property type="match status" value="1"/>
</dbReference>
<dbReference type="EMBL" id="KQ414666">
    <property type="protein sequence ID" value="KOC65065.1"/>
    <property type="molecule type" value="Genomic_DNA"/>
</dbReference>
<feature type="region of interest" description="Disordered" evidence="11">
    <location>
        <begin position="407"/>
        <end position="429"/>
    </location>
</feature>
<dbReference type="SUPFAM" id="SSF81321">
    <property type="entry name" value="Family A G protein-coupled receptor-like"/>
    <property type="match status" value="1"/>
</dbReference>
<evidence type="ECO:0000313" key="15">
    <source>
        <dbReference type="Proteomes" id="UP000053825"/>
    </source>
</evidence>
<dbReference type="SMART" id="SM01381">
    <property type="entry name" value="7TM_GPCR_Srsx"/>
    <property type="match status" value="1"/>
</dbReference>
<dbReference type="GO" id="GO:0005886">
    <property type="term" value="C:plasma membrane"/>
    <property type="evidence" value="ECO:0007669"/>
    <property type="project" value="UniProtKB-SubCell"/>
</dbReference>
<dbReference type="Gene3D" id="1.20.1070.10">
    <property type="entry name" value="Rhodopsin 7-helix transmembrane proteins"/>
    <property type="match status" value="2"/>
</dbReference>
<feature type="transmembrane region" description="Helical" evidence="12">
    <location>
        <begin position="116"/>
        <end position="140"/>
    </location>
</feature>
<dbReference type="PANTHER" id="PTHR24248">
    <property type="entry name" value="ADRENERGIC RECEPTOR-RELATED G-PROTEIN COUPLED RECEPTOR"/>
    <property type="match status" value="1"/>
</dbReference>
<dbReference type="InterPro" id="IPR017452">
    <property type="entry name" value="GPCR_Rhodpsn_7TM"/>
</dbReference>
<comment type="subcellular location">
    <subcellularLocation>
        <location evidence="1">Cell membrane</location>
        <topology evidence="1">Multi-pass membrane protein</topology>
    </subcellularLocation>
</comment>
<feature type="domain" description="G-protein coupled receptors family 1 profile" evidence="13">
    <location>
        <begin position="16"/>
        <end position="584"/>
    </location>
</feature>
<feature type="compositionally biased region" description="Low complexity" evidence="11">
    <location>
        <begin position="417"/>
        <end position="429"/>
    </location>
</feature>
<keyword evidence="4 10" id="KW-0812">Transmembrane</keyword>
<keyword evidence="3" id="KW-1003">Cell membrane</keyword>
<comment type="similarity">
    <text evidence="2 10">Belongs to the G-protein coupled receptor 1 family.</text>
</comment>
<evidence type="ECO:0000313" key="14">
    <source>
        <dbReference type="EMBL" id="KOC65065.1"/>
    </source>
</evidence>
<keyword evidence="7 12" id="KW-0472">Membrane</keyword>
<keyword evidence="9 10" id="KW-0807">Transducer</keyword>
<keyword evidence="5 12" id="KW-1133">Transmembrane helix</keyword>
<dbReference type="GO" id="GO:0071880">
    <property type="term" value="P:adenylate cyclase-activating adrenergic receptor signaling pathway"/>
    <property type="evidence" value="ECO:0007669"/>
    <property type="project" value="TreeGrafter"/>
</dbReference>
<evidence type="ECO:0000256" key="11">
    <source>
        <dbReference type="SAM" id="MobiDB-lite"/>
    </source>
</evidence>
<sequence length="650" mass="73378">MKATVMVFIILCALFGNLLVIVSVMRHRKLRVITNYFVVSLALADMLVAIFAMTFNASVELSGRWLFGYFMCDVWNSLDVFFSTVSILHLCCISVDRYYAIVQPLDYPLIMTNLRLSTMLSVVWCSPTVMSFLPIFAGWYTTEKHLEFRRNYPDVCVFQVNKLYAVISSSVSFWVPGIIMIAMYYKIYREADRQERMLYRGTEGEPKRSSLTASFVQLRRKRFSCSISTAKKKGSLEGNGRGYPDTSNATFPRHLFAILAQQFAIDLHNSDRTRSGDSPKIQAFSMEISLLSMVSRGTIEANNTVPVRNSSTVACLYCEIYLSLRCNFVDRFPLAISESRKQKCCIIFRKIFWYRRRSITPIFPTFFNHSQLLQNDLHAFIRPTSRNPINNTVSGISESSLTREKVERDSASFEGQTSSTSSLSTRTRTLTSTHAVHLGNASGKRKANCPRATCSLLQVNPSAPISGTGTFWCCRSKVAAALLNKHLQINGISAGLTTLPTVDQSSPDPQPEDPPITSSSKMRRERKAARTLGIIMSAFLACWLPFFLWYIITSLCDSCESSDAVVAVVFWVGYFNSALNPLIYAYFNRDFRAAFRKTLESCCVAIGPVRDLRQVHRKQDLVHSNASSELHVNNQLRTSEMTNVHIEACI</sequence>
<dbReference type="PANTHER" id="PTHR24248:SF134">
    <property type="entry name" value="OCTOPAMINE RECEPTOR BETA-1R"/>
    <property type="match status" value="1"/>
</dbReference>